<protein>
    <submittedName>
        <fullName evidence="1">Uncharacterized membrane protein YebE, DUF533 family</fullName>
    </submittedName>
</protein>
<dbReference type="InterPro" id="IPR029024">
    <property type="entry name" value="TerB-like"/>
</dbReference>
<sequence>MGLMKTLTKIAIGYAAARGVDRLSSGKGLSGLIGGGAQLKGDHPATRAGSDMSQQVQSGMTQAASPMQGILENMKNAGFDLSSMMGGGAMASGGTAAPGGSQKGLLSAMPSAGGGSLAGILAAAGGAAAMGGKGAGQLIDQFNTEKTAPELEKSAGLMLRAMIQAAKADGKIDDEEKAKILELVGDDATEEDLAFVKAELEAPIDIKALAAATPEAQKMPVYSASLMTIRVDTDEEAEYLDQLAKALGLDEPTVNALHLQMGNRPLYI</sequence>
<dbReference type="Pfam" id="PF04391">
    <property type="entry name" value="DUF533"/>
    <property type="match status" value="1"/>
</dbReference>
<dbReference type="CDD" id="cd07178">
    <property type="entry name" value="terB_like_YebE"/>
    <property type="match status" value="1"/>
</dbReference>
<organism evidence="1 2">
    <name type="scientific">Roseivivax lentus</name>
    <dbReference type="NCBI Taxonomy" id="633194"/>
    <lineage>
        <taxon>Bacteria</taxon>
        <taxon>Pseudomonadati</taxon>
        <taxon>Pseudomonadota</taxon>
        <taxon>Alphaproteobacteria</taxon>
        <taxon>Rhodobacterales</taxon>
        <taxon>Roseobacteraceae</taxon>
        <taxon>Roseivivax</taxon>
    </lineage>
</organism>
<evidence type="ECO:0000313" key="1">
    <source>
        <dbReference type="EMBL" id="SIS93921.1"/>
    </source>
</evidence>
<evidence type="ECO:0000313" key="2">
    <source>
        <dbReference type="Proteomes" id="UP000186684"/>
    </source>
</evidence>
<gene>
    <name evidence="1" type="ORF">SAMN05421759_10721</name>
</gene>
<proteinExistence type="predicted"/>
<dbReference type="EMBL" id="FTOQ01000007">
    <property type="protein sequence ID" value="SIS93921.1"/>
    <property type="molecule type" value="Genomic_DNA"/>
</dbReference>
<dbReference type="RefSeq" id="WP_076448370.1">
    <property type="nucleotide sequence ID" value="NZ_FTOQ01000007.1"/>
</dbReference>
<reference evidence="2" key="1">
    <citation type="submission" date="2017-01" db="EMBL/GenBank/DDBJ databases">
        <authorList>
            <person name="Varghese N."/>
            <person name="Submissions S."/>
        </authorList>
    </citation>
    <scope>NUCLEOTIDE SEQUENCE [LARGE SCALE GENOMIC DNA]</scope>
    <source>
        <strain evidence="2">DSM 29430</strain>
    </source>
</reference>
<dbReference type="SUPFAM" id="SSF158682">
    <property type="entry name" value="TerB-like"/>
    <property type="match status" value="1"/>
</dbReference>
<dbReference type="InterPro" id="IPR007486">
    <property type="entry name" value="YebE"/>
</dbReference>
<dbReference type="Proteomes" id="UP000186684">
    <property type="component" value="Unassembled WGS sequence"/>
</dbReference>
<dbReference type="Gene3D" id="1.10.3680.10">
    <property type="entry name" value="TerB-like"/>
    <property type="match status" value="1"/>
</dbReference>
<accession>A0A1N7N6Y3</accession>
<name>A0A1N7N6Y3_9RHOB</name>
<dbReference type="AlphaFoldDB" id="A0A1N7N6Y3"/>
<keyword evidence="2" id="KW-1185">Reference proteome</keyword>
<dbReference type="OrthoDB" id="7866618at2"/>
<dbReference type="STRING" id="633194.SAMN05421759_10721"/>